<dbReference type="InterPro" id="IPR036390">
    <property type="entry name" value="WH_DNA-bd_sf"/>
</dbReference>
<dbReference type="Gene3D" id="1.10.10.10">
    <property type="entry name" value="Winged helix-like DNA-binding domain superfamily/Winged helix DNA-binding domain"/>
    <property type="match status" value="1"/>
</dbReference>
<dbReference type="RefSeq" id="WP_267846271.1">
    <property type="nucleotide sequence ID" value="NZ_JAPMXC010000001.1"/>
</dbReference>
<evidence type="ECO:0000313" key="7">
    <source>
        <dbReference type="Proteomes" id="UP001082899"/>
    </source>
</evidence>
<keyword evidence="3" id="KW-0238">DNA-binding</keyword>
<dbReference type="PRINTS" id="PR00039">
    <property type="entry name" value="HTHLYSR"/>
</dbReference>
<evidence type="ECO:0000313" key="6">
    <source>
        <dbReference type="EMBL" id="MCY0386704.1"/>
    </source>
</evidence>
<dbReference type="SUPFAM" id="SSF46785">
    <property type="entry name" value="Winged helix' DNA-binding domain"/>
    <property type="match status" value="1"/>
</dbReference>
<evidence type="ECO:0000256" key="3">
    <source>
        <dbReference type="ARBA" id="ARBA00023125"/>
    </source>
</evidence>
<dbReference type="SUPFAM" id="SSF53850">
    <property type="entry name" value="Periplasmic binding protein-like II"/>
    <property type="match status" value="1"/>
</dbReference>
<dbReference type="Pfam" id="PF00126">
    <property type="entry name" value="HTH_1"/>
    <property type="match status" value="1"/>
</dbReference>
<keyword evidence="2" id="KW-0805">Transcription regulation</keyword>
<dbReference type="InterPro" id="IPR005119">
    <property type="entry name" value="LysR_subst-bd"/>
</dbReference>
<evidence type="ECO:0000256" key="1">
    <source>
        <dbReference type="ARBA" id="ARBA00009437"/>
    </source>
</evidence>
<reference evidence="6" key="1">
    <citation type="submission" date="2022-11" db="EMBL/GenBank/DDBJ databases">
        <title>Robbsia betulipollinis sp. nov., isolated from pollen of birch (Betula pendula).</title>
        <authorList>
            <person name="Shi H."/>
            <person name="Ambika Manirajan B."/>
            <person name="Ratering S."/>
            <person name="Geissler-Plaum R."/>
            <person name="Schnell S."/>
        </authorList>
    </citation>
    <scope>NUCLEOTIDE SEQUENCE</scope>
    <source>
        <strain evidence="6">Bb-Pol-6</strain>
    </source>
</reference>
<dbReference type="PANTHER" id="PTHR30537:SF72">
    <property type="entry name" value="LYSR FAMILY TRANSCRIPTIONAL REGULATOR"/>
    <property type="match status" value="1"/>
</dbReference>
<dbReference type="CDD" id="cd08476">
    <property type="entry name" value="PBP2_CrgA_like_7"/>
    <property type="match status" value="1"/>
</dbReference>
<feature type="domain" description="HTH lysR-type" evidence="5">
    <location>
        <begin position="18"/>
        <end position="70"/>
    </location>
</feature>
<comment type="caution">
    <text evidence="6">The sequence shown here is derived from an EMBL/GenBank/DDBJ whole genome shotgun (WGS) entry which is preliminary data.</text>
</comment>
<dbReference type="EMBL" id="JAPMXC010000001">
    <property type="protein sequence ID" value="MCY0386704.1"/>
    <property type="molecule type" value="Genomic_DNA"/>
</dbReference>
<dbReference type="Pfam" id="PF03466">
    <property type="entry name" value="LysR_substrate"/>
    <property type="match status" value="1"/>
</dbReference>
<dbReference type="InterPro" id="IPR000847">
    <property type="entry name" value="LysR_HTH_N"/>
</dbReference>
<evidence type="ECO:0000256" key="4">
    <source>
        <dbReference type="ARBA" id="ARBA00023163"/>
    </source>
</evidence>
<evidence type="ECO:0000259" key="5">
    <source>
        <dbReference type="PROSITE" id="PS50931"/>
    </source>
</evidence>
<keyword evidence="4" id="KW-0804">Transcription</keyword>
<comment type="similarity">
    <text evidence="1">Belongs to the LysR transcriptional regulatory family.</text>
</comment>
<protein>
    <submittedName>
        <fullName evidence="6">LysR substrate-binding domain-containing protein</fullName>
    </submittedName>
</protein>
<dbReference type="PANTHER" id="PTHR30537">
    <property type="entry name" value="HTH-TYPE TRANSCRIPTIONAL REGULATOR"/>
    <property type="match status" value="1"/>
</dbReference>
<proteinExistence type="inferred from homology"/>
<dbReference type="InterPro" id="IPR058163">
    <property type="entry name" value="LysR-type_TF_proteobact-type"/>
</dbReference>
<dbReference type="InterPro" id="IPR036388">
    <property type="entry name" value="WH-like_DNA-bd_sf"/>
</dbReference>
<dbReference type="Proteomes" id="UP001082899">
    <property type="component" value="Unassembled WGS sequence"/>
</dbReference>
<name>A0ABT3ZJJ1_9BURK</name>
<organism evidence="6 7">
    <name type="scientific">Robbsia betulipollinis</name>
    <dbReference type="NCBI Taxonomy" id="2981849"/>
    <lineage>
        <taxon>Bacteria</taxon>
        <taxon>Pseudomonadati</taxon>
        <taxon>Pseudomonadota</taxon>
        <taxon>Betaproteobacteria</taxon>
        <taxon>Burkholderiales</taxon>
        <taxon>Burkholderiaceae</taxon>
        <taxon>Robbsia</taxon>
    </lineage>
</organism>
<accession>A0ABT3ZJJ1</accession>
<sequence length="318" mass="34820">MNGRREVTVEHFGALGGLEVFVQTARTQSFAAAGRALGISASAVSKSVSRLEERVGVRLFQRSTRAVRLTSEGDVFLERCKRILGEVQAAEDDLSAMTAHPRGRLRVGLSLSAGLALPVLSAFMAHYPEIELDLDFTDRLVDLIDEGFDVLIRGSALNDSRLVSRALGRYRGCLVASPAYLEKKGTPTKPADLLSHACLHYRWSTTGKLYRWPLSHATTGASGLALPTTLVCTSLDALLHMALAGRGVTCVPDFSVRHAVADGRLKTFMDNYLTDSNTFHVVWASNRQLPPKVRVFVDFMIAHFSAHLVTKSEKKKRA</sequence>
<gene>
    <name evidence="6" type="ORF">OVY01_05515</name>
</gene>
<dbReference type="PROSITE" id="PS50931">
    <property type="entry name" value="HTH_LYSR"/>
    <property type="match status" value="1"/>
</dbReference>
<dbReference type="Gene3D" id="3.40.190.290">
    <property type="match status" value="1"/>
</dbReference>
<keyword evidence="7" id="KW-1185">Reference proteome</keyword>
<evidence type="ECO:0000256" key="2">
    <source>
        <dbReference type="ARBA" id="ARBA00023015"/>
    </source>
</evidence>